<dbReference type="EMBL" id="SEWE01000014">
    <property type="protein sequence ID" value="RYU80285.1"/>
    <property type="molecule type" value="Genomic_DNA"/>
</dbReference>
<dbReference type="RefSeq" id="WP_129920783.1">
    <property type="nucleotide sequence ID" value="NZ_SEWE01000014.1"/>
</dbReference>
<dbReference type="InterPro" id="IPR050430">
    <property type="entry name" value="Peptidase_S1"/>
</dbReference>
<dbReference type="InterPro" id="IPR043504">
    <property type="entry name" value="Peptidase_S1_PA_chymotrypsin"/>
</dbReference>
<evidence type="ECO:0000313" key="5">
    <source>
        <dbReference type="EMBL" id="RYU80285.1"/>
    </source>
</evidence>
<dbReference type="Pfam" id="PF18962">
    <property type="entry name" value="Por_Secre_tail"/>
    <property type="match status" value="1"/>
</dbReference>
<dbReference type="InterPro" id="IPR026444">
    <property type="entry name" value="Secre_tail"/>
</dbReference>
<dbReference type="SUPFAM" id="SSF50494">
    <property type="entry name" value="Trypsin-like serine proteases"/>
    <property type="match status" value="1"/>
</dbReference>
<dbReference type="InterPro" id="IPR009003">
    <property type="entry name" value="Peptidase_S1_PA"/>
</dbReference>
<dbReference type="InterPro" id="IPR001314">
    <property type="entry name" value="Peptidase_S1A"/>
</dbReference>
<proteinExistence type="inferred from homology"/>
<dbReference type="Gene3D" id="2.40.10.10">
    <property type="entry name" value="Trypsin-like serine proteases"/>
    <property type="match status" value="1"/>
</dbReference>
<sequence length="473" mass="49375">MKLLSLLTLCCLTTFQTFAQSVIGPASEGEANKTLIIGGQAIPISQAPWQVSVKTNLATNSGSDHIGGGSIIEPRWILTSATAIIGQSASNLFIRAGATNQATGGQLIQVAQIIRHPGFNPAAGTYENDLALLQLSTPLVFNNDVQAIKYASPATLPDNLMNAGVATVLTGWGATVDGSYAVTTQLNKVSIPVISNANANLLNQGNVPVPGPTVPQVSANMIAVYEPGKGAGNLDGGGPMVIYNNNVPVLAGCSSWSRDPRDQYPSIGTRIKNYASWIQSQLPAPLAASISISTVPQLDDVARIDCWASATGGIGPYQYSWVVEYPNNMASLTNTGANSYFSVSGVPIDWANAGSACVTVRVTDSSNQLAEARACGNQSEIMRAAVTAFPNPADTYLQVSTGEKADPLSTGLADAKTTGAAVRLYDAQGTLKLSSVTTQGQLKLNTSALPEGIYHLQTTQGRTVSTRQVVIKH</sequence>
<name>A0A4Q5LGA7_9BACT</name>
<dbReference type="GO" id="GO:0004252">
    <property type="term" value="F:serine-type endopeptidase activity"/>
    <property type="evidence" value="ECO:0007669"/>
    <property type="project" value="InterPro"/>
</dbReference>
<dbReference type="FunFam" id="2.40.10.10:FF:000068">
    <property type="entry name" value="transmembrane protease serine 2"/>
    <property type="match status" value="1"/>
</dbReference>
<keyword evidence="5" id="KW-0645">Protease</keyword>
<dbReference type="Pfam" id="PF00089">
    <property type="entry name" value="Trypsin"/>
    <property type="match status" value="1"/>
</dbReference>
<reference evidence="5 6" key="1">
    <citation type="submission" date="2019-02" db="EMBL/GenBank/DDBJ databases">
        <title>Bacterial novel species isolated from soil.</title>
        <authorList>
            <person name="Jung H.-Y."/>
        </authorList>
    </citation>
    <scope>NUCLEOTIDE SEQUENCE [LARGE SCALE GENOMIC DNA]</scope>
    <source>
        <strain evidence="5 6">1-3-3-3</strain>
    </source>
</reference>
<dbReference type="PROSITE" id="PS50240">
    <property type="entry name" value="TRYPSIN_DOM"/>
    <property type="match status" value="1"/>
</dbReference>
<comment type="similarity">
    <text evidence="1">Belongs to the peptidase S1 family.</text>
</comment>
<accession>A0A4Q5LGA7</accession>
<dbReference type="GO" id="GO:0006508">
    <property type="term" value="P:proteolysis"/>
    <property type="evidence" value="ECO:0007669"/>
    <property type="project" value="UniProtKB-KW"/>
</dbReference>
<keyword evidence="6" id="KW-1185">Reference proteome</keyword>
<gene>
    <name evidence="5" type="ORF">EWM57_08865</name>
</gene>
<dbReference type="CDD" id="cd00190">
    <property type="entry name" value="Tryp_SPc"/>
    <property type="match status" value="1"/>
</dbReference>
<evidence type="ECO:0000256" key="3">
    <source>
        <dbReference type="SAM" id="SignalP"/>
    </source>
</evidence>
<organism evidence="5 6">
    <name type="scientific">Hymenobacter persicinus</name>
    <dbReference type="NCBI Taxonomy" id="2025506"/>
    <lineage>
        <taxon>Bacteria</taxon>
        <taxon>Pseudomonadati</taxon>
        <taxon>Bacteroidota</taxon>
        <taxon>Cytophagia</taxon>
        <taxon>Cytophagales</taxon>
        <taxon>Hymenobacteraceae</taxon>
        <taxon>Hymenobacter</taxon>
    </lineage>
</organism>
<evidence type="ECO:0000313" key="6">
    <source>
        <dbReference type="Proteomes" id="UP000294155"/>
    </source>
</evidence>
<keyword evidence="3" id="KW-0732">Signal</keyword>
<dbReference type="InterPro" id="IPR001254">
    <property type="entry name" value="Trypsin_dom"/>
</dbReference>
<feature type="signal peptide" evidence="3">
    <location>
        <begin position="1"/>
        <end position="19"/>
    </location>
</feature>
<evidence type="ECO:0000256" key="2">
    <source>
        <dbReference type="ARBA" id="ARBA00023157"/>
    </source>
</evidence>
<dbReference type="PRINTS" id="PR00722">
    <property type="entry name" value="CHYMOTRYPSIN"/>
</dbReference>
<dbReference type="PANTHER" id="PTHR24276">
    <property type="entry name" value="POLYSERASE-RELATED"/>
    <property type="match status" value="1"/>
</dbReference>
<dbReference type="PANTHER" id="PTHR24276:SF98">
    <property type="entry name" value="FI18310P1-RELATED"/>
    <property type="match status" value="1"/>
</dbReference>
<dbReference type="SMART" id="SM00020">
    <property type="entry name" value="Tryp_SPc"/>
    <property type="match status" value="1"/>
</dbReference>
<dbReference type="NCBIfam" id="TIGR04183">
    <property type="entry name" value="Por_Secre_tail"/>
    <property type="match status" value="1"/>
</dbReference>
<evidence type="ECO:0000256" key="1">
    <source>
        <dbReference type="ARBA" id="ARBA00007664"/>
    </source>
</evidence>
<comment type="caution">
    <text evidence="5">The sequence shown here is derived from an EMBL/GenBank/DDBJ whole genome shotgun (WGS) entry which is preliminary data.</text>
</comment>
<dbReference type="OrthoDB" id="4535652at2"/>
<evidence type="ECO:0000259" key="4">
    <source>
        <dbReference type="PROSITE" id="PS50240"/>
    </source>
</evidence>
<dbReference type="Proteomes" id="UP000294155">
    <property type="component" value="Unassembled WGS sequence"/>
</dbReference>
<dbReference type="AlphaFoldDB" id="A0A4Q5LGA7"/>
<feature type="domain" description="Peptidase S1" evidence="4">
    <location>
        <begin position="36"/>
        <end position="283"/>
    </location>
</feature>
<keyword evidence="2" id="KW-1015">Disulfide bond</keyword>
<protein>
    <submittedName>
        <fullName evidence="5">Trypsin-like serine protease</fullName>
    </submittedName>
</protein>
<feature type="chain" id="PRO_5020181217" evidence="3">
    <location>
        <begin position="20"/>
        <end position="473"/>
    </location>
</feature>
<keyword evidence="5" id="KW-0378">Hydrolase</keyword>